<dbReference type="SUPFAM" id="SSF47336">
    <property type="entry name" value="ACP-like"/>
    <property type="match status" value="3"/>
</dbReference>
<dbReference type="PANTHER" id="PTHR45527:SF1">
    <property type="entry name" value="FATTY ACID SYNTHASE"/>
    <property type="match status" value="1"/>
</dbReference>
<dbReference type="InterPro" id="IPR020806">
    <property type="entry name" value="PKS_PP-bd"/>
</dbReference>
<dbReference type="GO" id="GO:0003824">
    <property type="term" value="F:catalytic activity"/>
    <property type="evidence" value="ECO:0007669"/>
    <property type="project" value="InterPro"/>
</dbReference>
<feature type="domain" description="Carrier" evidence="7">
    <location>
        <begin position="3024"/>
        <end position="3098"/>
    </location>
</feature>
<dbReference type="Pfam" id="PF00668">
    <property type="entry name" value="Condensation"/>
    <property type="match status" value="4"/>
</dbReference>
<organism evidence="8 9">
    <name type="scientific">Bacillus xiamenensis</name>
    <dbReference type="NCBI Taxonomy" id="1178537"/>
    <lineage>
        <taxon>Bacteria</taxon>
        <taxon>Bacillati</taxon>
        <taxon>Bacillota</taxon>
        <taxon>Bacilli</taxon>
        <taxon>Bacillales</taxon>
        <taxon>Bacillaceae</taxon>
        <taxon>Bacillus</taxon>
    </lineage>
</organism>
<dbReference type="GO" id="GO:0008610">
    <property type="term" value="P:lipid biosynthetic process"/>
    <property type="evidence" value="ECO:0007669"/>
    <property type="project" value="UniProtKB-ARBA"/>
</dbReference>
<dbReference type="GO" id="GO:0031177">
    <property type="term" value="F:phosphopantetheine binding"/>
    <property type="evidence" value="ECO:0007669"/>
    <property type="project" value="InterPro"/>
</dbReference>
<evidence type="ECO:0000259" key="7">
    <source>
        <dbReference type="PROSITE" id="PS50075"/>
    </source>
</evidence>
<protein>
    <submittedName>
        <fullName evidence="8">Non-ribosomal peptide synthetase</fullName>
    </submittedName>
</protein>
<dbReference type="InterPro" id="IPR020845">
    <property type="entry name" value="AMP-binding_CS"/>
</dbReference>
<dbReference type="Gene3D" id="2.30.38.10">
    <property type="entry name" value="Luciferase, Domain 3"/>
    <property type="match status" value="3"/>
</dbReference>
<dbReference type="FunFam" id="1.10.1200.10:FF:000005">
    <property type="entry name" value="Nonribosomal peptide synthetase 1"/>
    <property type="match status" value="3"/>
</dbReference>
<dbReference type="InterPro" id="IPR045851">
    <property type="entry name" value="AMP-bd_C_sf"/>
</dbReference>
<gene>
    <name evidence="8" type="ORF">BK049_06300</name>
</gene>
<evidence type="ECO:0000313" key="8">
    <source>
        <dbReference type="EMBL" id="AOZ88343.1"/>
    </source>
</evidence>
<feature type="domain" description="Carrier" evidence="7">
    <location>
        <begin position="2005"/>
        <end position="2080"/>
    </location>
</feature>
<evidence type="ECO:0000313" key="9">
    <source>
        <dbReference type="Proteomes" id="UP000177709"/>
    </source>
</evidence>
<dbReference type="Gene3D" id="1.10.1200.10">
    <property type="entry name" value="ACP-like"/>
    <property type="match status" value="3"/>
</dbReference>
<dbReference type="FunFam" id="3.40.50.12780:FF:000012">
    <property type="entry name" value="Non-ribosomal peptide synthetase"/>
    <property type="match status" value="1"/>
</dbReference>
<reference evidence="8 9" key="1">
    <citation type="submission" date="2016-10" db="EMBL/GenBank/DDBJ databases">
        <title>Whole genome sequence of hyper active fibrinolysis bacterium Bacillus pumilus strain VV3 isolated from fermented rice.</title>
        <authorList>
            <person name="Mariadas V.A."/>
            <person name="Vijayaraghavan P."/>
            <person name="Dhandapani V."/>
        </authorList>
    </citation>
    <scope>NUCLEOTIDE SEQUENCE [LARGE SCALE GENOMIC DNA]</scope>
    <source>
        <strain evidence="8 9">VV3</strain>
    </source>
</reference>
<dbReference type="FunFam" id="3.30.300.30:FF:000010">
    <property type="entry name" value="Enterobactin synthetase component F"/>
    <property type="match status" value="2"/>
</dbReference>
<proteinExistence type="inferred from homology"/>
<dbReference type="KEGG" id="bxi:BK049_06300"/>
<dbReference type="PROSITE" id="PS50075">
    <property type="entry name" value="CARRIER"/>
    <property type="match status" value="3"/>
</dbReference>
<accession>A0AAC9NBX1</accession>
<dbReference type="Gene3D" id="3.30.300.30">
    <property type="match status" value="3"/>
</dbReference>
<sequence>MSTVYYPLTHAQKRVFYTERFYPGTSISNLGGFARLRSVSGLNPSLVVDVLQEYIRQTDSLRLRLVYQNEQEEPVQYIKPYEKQPIRLVKGWSEEEVRTWANEQIREPMALIDSSLIEFTVFQISEQECWLFCKAHHIVADGISIILMGNRIIDLYHDMLQGVDISPVEDISFVDHIMSEQTYESSKRFQKDRSFWNEQFADIPEFASLTPHKGYEMSLHAERFSGDIPASLKEKLRAFCEEQKVSMLSMFMSTVYIYLHRFSGMEDVVLGTFMGNRTNAKEKKMIGMFVSTIPMRASVNGSQSFLDFVKQVMADQMKILRHQKYPYNLLMNDLREREGFTGRLFDISLEYQVMQWQKKENLSFITEPIFSGSGMNDISIHVKDRWDTDTLTIDFDYRTDLFSEDEMSQMFDRFTILLEAAVSQPEQLIGTLPLLSADEQSELLQLSESVGDSFELPVAKPVHHLFDETAKKHADQAAVVAENGTLTYGELYQQADKLARFLQMKGVSRDVPVAVLMNRTADAMVAIFGILKAGGAYVPIDPALPEERIHFIVEDSGASIVLTEESLAQQYPSFKEKMIVQQHVLLDDCSLPDLFNQTESKDLAYMIYTSGTTGKPKGVMIEHLQLHHLVHALHHEVYQGASQLQMALLAPFHFDASVKQIFAALLFGHTLHIVPRETTRNGVQLAAYYREHQIEAADGTPAHVQLLLAADLDGLALTHMLIGGEALPAKAALSLVEAVRISQPNFALWNVYGPTETCVDAAVHRIDRSELQESSEQRYVSIGKPLGHHRMYILNEYEQLQVRGAAGELCIAGIGVGRGYVNQPELTGKVFRADPFVPHERMYRTGDLVRWLPDGTIDYLGRMDDQVKIRGYRIETGEIEAVMEQVDGVVKAVVLVVDETDGEKALSAYYQSRQEALSVDTLRAAIQHQLPAYMMPLYFKQLDAFPLTVSGKVDRRALAALKGDKAVSAVYVAPRNDIETKLVRLWEEILDQENIGVYDSFFDRGGHSLKAMTVLTHVQRAFQVEVPLSVLFEQQTIAALAVYIEQAERSSQVVIPKAPLAADYPLSPPQQRVYMVSQLEQSTAYHMPAVVRLRGTLQREKLDAAFEKMIARHDMLRTSFHTIKGVPRQRVASSVPFQMEQLTGSTMEENMKQFVRPFDLERAPLLRIGLQSLHDQEHLLFFDMHHLISDGLSIDLILRELSDAYEGVVKAPLKLQYQDYAVWQEHQADQGDQKDEAFWLQEFSGEIPALQLLTDYQRPAVQSFTGDRVMKEIDGTLKARLQELAVNHHTTLYTVLLSAYYTLLAKYTGQKEFVVGTPTAGRVHADLNDMIGMFVQTLALRSEVDPNSTMTQLIEHVKEKTMRAFEHQQYPFERLLEKLNVQRDFSRHPLFDTVFALTPDHSKAQHIGEMKVEIEETNFHIAKFDLTLQAMESGQGVSFVLDYSTALFKRSTAEQMLKHYVYLLEQIVEMPEEAIRSYRLLSEQEAEDQLNMWNPLPTPYPAEETIVTQFEAQVQQQGHKPALQFKDVVLSYQELNHRVNQLAHYLREHGFEKGMKAALFFERSNEMVMSVLAVLKAGGVYVPIDPDFPDERVKHFLTDSGAQFVLTHQVLRHRSVLADFEGTIIETEDQAVDQQSDSNTGIGVSPEDLANLTYTSGTTGKPKGNMVTHRNILRTVKQSNYLTIHHEDTVMSISNYVFDAFMFDVFGALLNGAKLIVLPKDNILNMNELSGAIEKEEVSILMITTALFHLLIDMKKDSLKNVRKVLFGGERASVPHVASALETVGENKLVHMYGPSESTIFTTYYPVNQIDERALSIPIGKPVSQTAVYIVDECGHVQPPGVAGELCVAGDGLVKGYYRRPELTSEKFVANPFRSGEVMYKTGDLARWLSNGDIEFIGRMDQQVKIRGQRIELGEIEHQLLQHPQVKEAVVIAASNDTLCAYFTADGAVPLADLREQAGRELPVYMVPAFFMQLDELPLTGNGKVDRRALPVPDLSEQTANEFVPPQSDTERILAHIWEEVLEVPRIGRHDHFFECGGHSLRGMKMLNRLYEEMNVECTLKTLFESPTLEAFALAVDQTDQTEIKRVEKAEKAAFYPVTSAQKRLFVLQKMTDAESYHMPAALKLEGVFDEKRFEQAVEQLVHRHEAFRTSFDFVQGAPVQRIEANVSVDIEKIEGNGRDIQQLMNDFIRPFDLEKAPLLRVGLVSVSVNVRYLLIDMHHIISDGASVGILIEELSSLYRGDELEELPVQYKDYAVWSKSEESLAQKEIDEAFWLKQLHGELPVLALPEDLPRPKVQTFEGDRVAFSIDGPLKEKLDELVRSLNSTTYTVLLACYSTLLSKLSRQEDIIIGSPVVGRTHPDIQSVIGMFVNTLALRTKPAGQQTFAEFASKVHQLVLEANEHQLYPFEELVDQVQTVRDTSRHPIFDVVFSMENADIRDLSMDGIHIVPQPFKENIAKFDLTLTGNESADQIELVFDFNSAIFQQPSIEKWKEYFLYLIEQMVSAPDQSLDQMQLLSPQQQQKLLGEWSGPVLDVPSDQTVHALIEAQACNTPYQKAATFCGTSWTYEELNKRANTVAARLMSSGTKPGDRVGILTRPSLDMTAAVLGVLKAGAAFVPIDADYPAQRIAYMLEDCGAEVLLIQKGLTGPPSFTGHTLLIEEAAEGEAHAIQVPIKPTDLAYMIYTSGTTGQPKGVMVEHQSLVNLAFWHNDAFQVTTEDRTAKYAGFGFDASIWEMFPTWIAGAELHIIDEAIRLDMIKLNTYFNDEGITIAFLPTQLCEQFMSMDNHSLRYLLTGGDKLKQVKPVSYKLVNNYGPTEYTVVATSGIIDPHQGTLPIGTAIANSRFYIMGSLYDLSPPGVPGELVIAGKGLARGYWNLPEETDKRFVPDPFHPGERMYRTGDLVKWTEDGELIYLGRKDHQVNIRGFRIELSEIEAQLLAIDSVKEAVVTTVQDASDQDALIAYVMTDEETTALKESLKRTLPEYMVPSWIIKLDQFPMTANGKVDLKALPVPDMEANQTAYEAPRDEVETLLCGIWEDVLGVSQVGIHDHFFFLGGDSIKGIQMASRLTQEGWKLDMKLLFQYPTIAELRPYIEEADLLTADQSPVEGEVILTPIQRWFFERNFSSQHHWNQSVMLHSPNGLDEAIVKQVLEQLMIHHDALRMVYPIEEGRIIQRHRGVEENNVAVDVIEVKGELSQQIVQVEKLANEVQASISLTEGPLIKPAIFRTDQGDHLLLAVHHLVIDGVSWRIFLEDFMALYEQSKRGEALTLPEKTHSFQEYAQKLTEYAVSDDLLAERAYWKKVLAHSITPLQKDHVTEDQRMLHTKTIRFTLSEEETESLLTDVHEAYHTDINDILLTALGWSMKEWTGEDRHLIHLEGHGREEILPAVNVSRTIGWFTSMYPVLLDMSHTEDLPYQIKYLKEELRHIPNKGIGYGILKYLTPDKMKSDIAFDVTPEISFNYLGQFDEQIGGGELNRSAWHAGQSLSPESEKPHALDIVGFVEQGMLHMTISYNQLEFEERTMEQFKELLEKNVKALISHCVSQDETQITPSDVGDDDLTMDELEKLMDIF</sequence>
<evidence type="ECO:0000256" key="3">
    <source>
        <dbReference type="ARBA" id="ARBA00022450"/>
    </source>
</evidence>
<dbReference type="CDD" id="cd19534">
    <property type="entry name" value="E_NRPS"/>
    <property type="match status" value="1"/>
</dbReference>
<keyword evidence="4" id="KW-0597">Phosphoprotein</keyword>
<dbReference type="Pfam" id="PF00501">
    <property type="entry name" value="AMP-binding"/>
    <property type="match status" value="3"/>
</dbReference>
<dbReference type="CDD" id="cd12117">
    <property type="entry name" value="A_NRPS_Srf_like"/>
    <property type="match status" value="1"/>
</dbReference>
<dbReference type="InterPro" id="IPR006162">
    <property type="entry name" value="Ppantetheine_attach_site"/>
</dbReference>
<dbReference type="InterPro" id="IPR010071">
    <property type="entry name" value="AA_adenyl_dom"/>
</dbReference>
<dbReference type="FunFam" id="3.40.50.980:FF:000001">
    <property type="entry name" value="Non-ribosomal peptide synthetase"/>
    <property type="match status" value="3"/>
</dbReference>
<dbReference type="NCBIfam" id="TIGR01720">
    <property type="entry name" value="NRPS-para261"/>
    <property type="match status" value="1"/>
</dbReference>
<dbReference type="SUPFAM" id="SSF52777">
    <property type="entry name" value="CoA-dependent acyltransferases"/>
    <property type="match status" value="8"/>
</dbReference>
<evidence type="ECO:0000256" key="2">
    <source>
        <dbReference type="ARBA" id="ARBA00006432"/>
    </source>
</evidence>
<dbReference type="EMBL" id="CP017786">
    <property type="protein sequence ID" value="AOZ88343.1"/>
    <property type="molecule type" value="Genomic_DNA"/>
</dbReference>
<dbReference type="CDD" id="cd19531">
    <property type="entry name" value="LCL_NRPS-like"/>
    <property type="match status" value="2"/>
</dbReference>
<dbReference type="InterPro" id="IPR023213">
    <property type="entry name" value="CAT-like_dom_sf"/>
</dbReference>
<dbReference type="Gene3D" id="3.40.50.980">
    <property type="match status" value="6"/>
</dbReference>
<dbReference type="InterPro" id="IPR000873">
    <property type="entry name" value="AMP-dep_synth/lig_dom"/>
</dbReference>
<evidence type="ECO:0000256" key="1">
    <source>
        <dbReference type="ARBA" id="ARBA00001957"/>
    </source>
</evidence>
<dbReference type="SMART" id="SM00823">
    <property type="entry name" value="PKS_PP"/>
    <property type="match status" value="2"/>
</dbReference>
<dbReference type="RefSeq" id="WP_071168108.1">
    <property type="nucleotide sequence ID" value="NZ_CP017786.1"/>
</dbReference>
<keyword evidence="3" id="KW-0596">Phosphopantetheine</keyword>
<dbReference type="InterPro" id="IPR001242">
    <property type="entry name" value="Condensation_dom"/>
</dbReference>
<name>A0AAC9NBX1_9BACI</name>
<keyword evidence="5" id="KW-0677">Repeat</keyword>
<evidence type="ECO:0000256" key="5">
    <source>
        <dbReference type="ARBA" id="ARBA00022737"/>
    </source>
</evidence>
<dbReference type="InterPro" id="IPR025110">
    <property type="entry name" value="AMP-bd_C"/>
</dbReference>
<dbReference type="Pfam" id="PF00550">
    <property type="entry name" value="PP-binding"/>
    <property type="match status" value="3"/>
</dbReference>
<dbReference type="InterPro" id="IPR009081">
    <property type="entry name" value="PP-bd_ACP"/>
</dbReference>
<dbReference type="NCBIfam" id="NF003417">
    <property type="entry name" value="PRK04813.1"/>
    <property type="match status" value="3"/>
</dbReference>
<dbReference type="PROSITE" id="PS00012">
    <property type="entry name" value="PHOSPHOPANTETHEINE"/>
    <property type="match status" value="1"/>
</dbReference>
<dbReference type="GO" id="GO:0043041">
    <property type="term" value="P:amino acid activation for nonribosomal peptide biosynthetic process"/>
    <property type="evidence" value="ECO:0007669"/>
    <property type="project" value="TreeGrafter"/>
</dbReference>
<dbReference type="GO" id="GO:0005829">
    <property type="term" value="C:cytosol"/>
    <property type="evidence" value="ECO:0007669"/>
    <property type="project" value="TreeGrafter"/>
</dbReference>
<comment type="similarity">
    <text evidence="2">Belongs to the ATP-dependent AMP-binding enzyme family.</text>
</comment>
<dbReference type="SUPFAM" id="SSF56801">
    <property type="entry name" value="Acetyl-CoA synthetase-like"/>
    <property type="match status" value="3"/>
</dbReference>
<dbReference type="GO" id="GO:0044550">
    <property type="term" value="P:secondary metabolite biosynthetic process"/>
    <property type="evidence" value="ECO:0007669"/>
    <property type="project" value="UniProtKB-ARBA"/>
</dbReference>
<feature type="domain" description="Carrier" evidence="7">
    <location>
        <begin position="973"/>
        <end position="1048"/>
    </location>
</feature>
<evidence type="ECO:0000256" key="4">
    <source>
        <dbReference type="ARBA" id="ARBA00022553"/>
    </source>
</evidence>
<dbReference type="Proteomes" id="UP000177709">
    <property type="component" value="Chromosome"/>
</dbReference>
<dbReference type="GO" id="GO:0017000">
    <property type="term" value="P:antibiotic biosynthetic process"/>
    <property type="evidence" value="ECO:0007669"/>
    <property type="project" value="UniProtKB-KW"/>
</dbReference>
<dbReference type="Gene3D" id="3.30.559.30">
    <property type="entry name" value="Nonribosomal peptide synthetase, condensation domain"/>
    <property type="match status" value="4"/>
</dbReference>
<evidence type="ECO:0000256" key="6">
    <source>
        <dbReference type="ARBA" id="ARBA00023194"/>
    </source>
</evidence>
<dbReference type="Pfam" id="PF13193">
    <property type="entry name" value="AMP-binding_C"/>
    <property type="match status" value="2"/>
</dbReference>
<dbReference type="Gene3D" id="3.30.559.10">
    <property type="entry name" value="Chloramphenicol acetyltransferase-like domain"/>
    <property type="match status" value="4"/>
</dbReference>
<dbReference type="InterPro" id="IPR010060">
    <property type="entry name" value="NRPS_synth"/>
</dbReference>
<dbReference type="InterPro" id="IPR036736">
    <property type="entry name" value="ACP-like_sf"/>
</dbReference>
<keyword evidence="6" id="KW-0045">Antibiotic biosynthesis</keyword>
<dbReference type="PANTHER" id="PTHR45527">
    <property type="entry name" value="NONRIBOSOMAL PEPTIDE SYNTHETASE"/>
    <property type="match status" value="1"/>
</dbReference>
<dbReference type="PROSITE" id="PS00455">
    <property type="entry name" value="AMP_BINDING"/>
    <property type="match status" value="3"/>
</dbReference>
<dbReference type="NCBIfam" id="TIGR01733">
    <property type="entry name" value="AA-adenyl-dom"/>
    <property type="match status" value="3"/>
</dbReference>
<comment type="cofactor">
    <cofactor evidence="1">
        <name>pantetheine 4'-phosphate</name>
        <dbReference type="ChEBI" id="CHEBI:47942"/>
    </cofactor>
</comment>